<protein>
    <submittedName>
        <fullName evidence="4">Complex I-MWFE</fullName>
    </submittedName>
</protein>
<dbReference type="InterPro" id="IPR017384">
    <property type="entry name" value="NADH_Ub_cplx-1_asu_su-1"/>
</dbReference>
<evidence type="ECO:0000313" key="3">
    <source>
        <dbReference type="Proteomes" id="UP000271098"/>
    </source>
</evidence>
<sequence>MWYEQIYSGLITVGCVAITVLTMLPVNLIETGHRHRRDMTNYRILLNKRDWNLTGNMYKVKGLESVPPKSS</sequence>
<dbReference type="AlphaFoldDB" id="A0A183DTD8"/>
<reference evidence="2 3" key="2">
    <citation type="submission" date="2018-11" db="EMBL/GenBank/DDBJ databases">
        <authorList>
            <consortium name="Pathogen Informatics"/>
        </authorList>
    </citation>
    <scope>NUCLEOTIDE SEQUENCE [LARGE SCALE GENOMIC DNA]</scope>
</reference>
<keyword evidence="3" id="KW-1185">Reference proteome</keyword>
<evidence type="ECO:0000256" key="1">
    <source>
        <dbReference type="SAM" id="Phobius"/>
    </source>
</evidence>
<dbReference type="Proteomes" id="UP000271098">
    <property type="component" value="Unassembled WGS sequence"/>
</dbReference>
<keyword evidence="1" id="KW-0812">Transmembrane</keyword>
<dbReference type="EMBL" id="UYRT01078950">
    <property type="protein sequence ID" value="VDN19626.1"/>
    <property type="molecule type" value="Genomic_DNA"/>
</dbReference>
<gene>
    <name evidence="2" type="ORF">GPUH_LOCUS11979</name>
</gene>
<accession>A0A183DTD8</accession>
<keyword evidence="1" id="KW-1133">Transmembrane helix</keyword>
<evidence type="ECO:0000313" key="4">
    <source>
        <dbReference type="WBParaSite" id="GPUH_0001199301-mRNA-1"/>
    </source>
</evidence>
<dbReference type="WBParaSite" id="GPUH_0001199301-mRNA-1">
    <property type="protein sequence ID" value="GPUH_0001199301-mRNA-1"/>
    <property type="gene ID" value="GPUH_0001199301"/>
</dbReference>
<organism evidence="4">
    <name type="scientific">Gongylonema pulchrum</name>
    <dbReference type="NCBI Taxonomy" id="637853"/>
    <lineage>
        <taxon>Eukaryota</taxon>
        <taxon>Metazoa</taxon>
        <taxon>Ecdysozoa</taxon>
        <taxon>Nematoda</taxon>
        <taxon>Chromadorea</taxon>
        <taxon>Rhabditida</taxon>
        <taxon>Spirurina</taxon>
        <taxon>Spiruromorpha</taxon>
        <taxon>Spiruroidea</taxon>
        <taxon>Gongylonematidae</taxon>
        <taxon>Gongylonema</taxon>
    </lineage>
</organism>
<keyword evidence="1" id="KW-0472">Membrane</keyword>
<feature type="transmembrane region" description="Helical" evidence="1">
    <location>
        <begin position="6"/>
        <end position="29"/>
    </location>
</feature>
<name>A0A183DTD8_9BILA</name>
<dbReference type="OrthoDB" id="1920692at2759"/>
<dbReference type="Pfam" id="PF15879">
    <property type="entry name" value="MWFE"/>
    <property type="match status" value="1"/>
</dbReference>
<evidence type="ECO:0000313" key="2">
    <source>
        <dbReference type="EMBL" id="VDN19626.1"/>
    </source>
</evidence>
<reference evidence="4" key="1">
    <citation type="submission" date="2016-06" db="UniProtKB">
        <authorList>
            <consortium name="WormBaseParasite"/>
        </authorList>
    </citation>
    <scope>IDENTIFICATION</scope>
</reference>
<proteinExistence type="predicted"/>